<dbReference type="EMBL" id="BARS01059110">
    <property type="protein sequence ID" value="GAG42859.1"/>
    <property type="molecule type" value="Genomic_DNA"/>
</dbReference>
<feature type="non-terminal residue" evidence="1">
    <location>
        <position position="1"/>
    </location>
</feature>
<sequence>KGRPRTVEVSAQPQFVKVVVENLDQKHGVTGLVVTATLAG</sequence>
<gene>
    <name evidence="1" type="ORF">S01H1_85821</name>
</gene>
<protein>
    <submittedName>
        <fullName evidence="1">Uncharacterized protein</fullName>
    </submittedName>
</protein>
<dbReference type="AlphaFoldDB" id="X0XI79"/>
<accession>X0XI79</accession>
<proteinExistence type="predicted"/>
<organism evidence="1">
    <name type="scientific">marine sediment metagenome</name>
    <dbReference type="NCBI Taxonomy" id="412755"/>
    <lineage>
        <taxon>unclassified sequences</taxon>
        <taxon>metagenomes</taxon>
        <taxon>ecological metagenomes</taxon>
    </lineage>
</organism>
<evidence type="ECO:0000313" key="1">
    <source>
        <dbReference type="EMBL" id="GAG42859.1"/>
    </source>
</evidence>
<name>X0XI79_9ZZZZ</name>
<reference evidence="1" key="1">
    <citation type="journal article" date="2014" name="Front. Microbiol.">
        <title>High frequency of phylogenetically diverse reductive dehalogenase-homologous genes in deep subseafloor sedimentary metagenomes.</title>
        <authorList>
            <person name="Kawai M."/>
            <person name="Futagami T."/>
            <person name="Toyoda A."/>
            <person name="Takaki Y."/>
            <person name="Nishi S."/>
            <person name="Hori S."/>
            <person name="Arai W."/>
            <person name="Tsubouchi T."/>
            <person name="Morono Y."/>
            <person name="Uchiyama I."/>
            <person name="Ito T."/>
            <person name="Fujiyama A."/>
            <person name="Inagaki F."/>
            <person name="Takami H."/>
        </authorList>
    </citation>
    <scope>NUCLEOTIDE SEQUENCE</scope>
    <source>
        <strain evidence="1">Expedition CK06-06</strain>
    </source>
</reference>
<comment type="caution">
    <text evidence="1">The sequence shown here is derived from an EMBL/GenBank/DDBJ whole genome shotgun (WGS) entry which is preliminary data.</text>
</comment>